<gene>
    <name evidence="1" type="ORF">PSQ90_09315</name>
</gene>
<evidence type="ECO:0000313" key="2">
    <source>
        <dbReference type="Proteomes" id="UP001222118"/>
    </source>
</evidence>
<proteinExistence type="predicted"/>
<protein>
    <submittedName>
        <fullName evidence="1">Uncharacterized protein</fullName>
    </submittedName>
</protein>
<dbReference type="Proteomes" id="UP001222118">
    <property type="component" value="Chromosome"/>
</dbReference>
<organism evidence="1 2">
    <name type="scientific">Devosia rhodophyticola</name>
    <dbReference type="NCBI Taxonomy" id="3026423"/>
    <lineage>
        <taxon>Bacteria</taxon>
        <taxon>Pseudomonadati</taxon>
        <taxon>Pseudomonadota</taxon>
        <taxon>Alphaproteobacteria</taxon>
        <taxon>Hyphomicrobiales</taxon>
        <taxon>Devosiaceae</taxon>
        <taxon>Devosia</taxon>
    </lineage>
</organism>
<dbReference type="RefSeq" id="WP_282210057.1">
    <property type="nucleotide sequence ID" value="NZ_CP118247.1"/>
</dbReference>
<name>A0ABY7YT32_9HYPH</name>
<sequence length="108" mass="11865">MDDASIDYCLDALAFIAERGHDLIDLYAVNPQSGCWTLKSARPEPTTTLESLCAWRPDPIPASPQLKAPAAAEIFAVAQDLADRAHAHRHSPCITLPANADQLRWFQL</sequence>
<accession>A0ABY7YT32</accession>
<dbReference type="EMBL" id="CP118247">
    <property type="protein sequence ID" value="WDR04536.1"/>
    <property type="molecule type" value="Genomic_DNA"/>
</dbReference>
<evidence type="ECO:0000313" key="1">
    <source>
        <dbReference type="EMBL" id="WDR04536.1"/>
    </source>
</evidence>
<keyword evidence="2" id="KW-1185">Reference proteome</keyword>
<reference evidence="1 2" key="1">
    <citation type="submission" date="2023-02" db="EMBL/GenBank/DDBJ databases">
        <title>Devosia chondri sp. nov., isolated from the phycosphere of marine algae.</title>
        <authorList>
            <person name="Kim J.M."/>
            <person name="Lee J.K."/>
            <person name="Choi B.J."/>
            <person name="Bayburt H."/>
            <person name="Jeon C.O."/>
        </authorList>
    </citation>
    <scope>NUCLEOTIDE SEQUENCE [LARGE SCALE GENOMIC DNA]</scope>
    <source>
        <strain evidence="1 2">G2-5</strain>
    </source>
</reference>